<dbReference type="GO" id="GO:0003729">
    <property type="term" value="F:mRNA binding"/>
    <property type="evidence" value="ECO:0007669"/>
    <property type="project" value="TreeGrafter"/>
</dbReference>
<comment type="similarity">
    <text evidence="1">Belongs to the PPR family. P subfamily.</text>
</comment>
<accession>A0A9D3VRQ5</accession>
<dbReference type="Pfam" id="PF13041">
    <property type="entry name" value="PPR_2"/>
    <property type="match status" value="5"/>
</dbReference>
<sequence length="821" mass="92871">MRKRLFNSLLSYSKSPHFPPRNPQLNRIIFQFFSTSSPGNLDGLIDPDDPFPLQNNPRVEPVSAQDFAFLSSDSGTSSKQKVNARKFSLDAVLIANTILSDNGELWYRTQIFLRQFRGSINEKLVVEVLNLVKMKPDLAVKFFIWAGKQSGYSHTVNVINSLLDLLESGNDDPIPEKFLLEIRDDDEVILKKLLNLLIGKYCENGLWNMALEELGRLKNFGYKPSRVTYCALVQVFLQADRLDTAHLVYGEMSDAGFRMDGYTLRCYVYSLCRTGQWREALALIEKEEFKLDTAFYTKMISGLCEALLFEEAMDFLNRMRADSCVPDVVTYRVLLCGCLNKGQLDMCKIILNMMIAEGCYPSLGIFNSLVHAYCRSVDYSFAYKLLKEMVKCGCQPGHVAYNKLISSICGNEELPSSDVLELAENAYSKMLADGVVLNKINVSNFARCLCSVGKFEKACKIIHEMMRKGFIPDTSTYSKVIAHLCNASKVENAFLLFEEMKKNGVVPDVRTYTILIDSFSKVGLIEQARNWFDEMIEKACQIFARMQTNAEIPDVDLYFKEVDNEAKTPNVYTYGALVDGLCKAYKVKEAHELLEAMSASGCKPNRVVFGALIDGFCKVGKLDKAQEVFSKMLEHEQMGSKGCAPDFVTYKVLINHCCNVGQLDKAHELLEEMTQTHWQRHISGYRKIIEGFNKDFIMSLGLLDEVRKSESLPVIPLYRMLSNCFIKAGRLEAALQLHQELASFSRVSTAYYSTCNALIESLSLAGKVNEAFELYSDMTRMGGVPEISTFIHLIKGLITVNKWEEALQLSDSFCQMDIQWL</sequence>
<dbReference type="InterPro" id="IPR011990">
    <property type="entry name" value="TPR-like_helical_dom_sf"/>
</dbReference>
<comment type="caution">
    <text evidence="4">The sequence shown here is derived from an EMBL/GenBank/DDBJ whole genome shotgun (WGS) entry which is preliminary data.</text>
</comment>
<evidence type="ECO:0000256" key="3">
    <source>
        <dbReference type="PROSITE-ProRule" id="PRU00708"/>
    </source>
</evidence>
<dbReference type="Proteomes" id="UP000828251">
    <property type="component" value="Unassembled WGS sequence"/>
</dbReference>
<feature type="repeat" description="PPR" evidence="3">
    <location>
        <begin position="646"/>
        <end position="680"/>
    </location>
</feature>
<evidence type="ECO:0000256" key="2">
    <source>
        <dbReference type="ARBA" id="ARBA00022737"/>
    </source>
</evidence>
<feature type="repeat" description="PPR" evidence="3">
    <location>
        <begin position="362"/>
        <end position="396"/>
    </location>
</feature>
<dbReference type="NCBIfam" id="TIGR00756">
    <property type="entry name" value="PPR"/>
    <property type="match status" value="11"/>
</dbReference>
<reference evidence="4 5" key="1">
    <citation type="journal article" date="2021" name="Plant Biotechnol. J.">
        <title>Multi-omics assisted identification of the key and species-specific regulatory components of drought-tolerant mechanisms in Gossypium stocksii.</title>
        <authorList>
            <person name="Yu D."/>
            <person name="Ke L."/>
            <person name="Zhang D."/>
            <person name="Wu Y."/>
            <person name="Sun Y."/>
            <person name="Mei J."/>
            <person name="Sun J."/>
            <person name="Sun Y."/>
        </authorList>
    </citation>
    <scope>NUCLEOTIDE SEQUENCE [LARGE SCALE GENOMIC DNA]</scope>
    <source>
        <strain evidence="5">cv. E1</strain>
        <tissue evidence="4">Leaf</tissue>
    </source>
</reference>
<feature type="repeat" description="PPR" evidence="3">
    <location>
        <begin position="605"/>
        <end position="635"/>
    </location>
</feature>
<dbReference type="InterPro" id="IPR002885">
    <property type="entry name" value="PPR_rpt"/>
</dbReference>
<dbReference type="EMBL" id="JAIQCV010000005">
    <property type="protein sequence ID" value="KAH1096100.1"/>
    <property type="molecule type" value="Genomic_DNA"/>
</dbReference>
<dbReference type="PROSITE" id="PS51375">
    <property type="entry name" value="PPR"/>
    <property type="match status" value="11"/>
</dbReference>
<dbReference type="PANTHER" id="PTHR47932">
    <property type="entry name" value="ATPASE EXPRESSION PROTEIN 3"/>
    <property type="match status" value="1"/>
</dbReference>
<evidence type="ECO:0000313" key="5">
    <source>
        <dbReference type="Proteomes" id="UP000828251"/>
    </source>
</evidence>
<dbReference type="OrthoDB" id="185373at2759"/>
<feature type="repeat" description="PPR" evidence="3">
    <location>
        <begin position="327"/>
        <end position="361"/>
    </location>
</feature>
<dbReference type="Pfam" id="PF01535">
    <property type="entry name" value="PPR"/>
    <property type="match status" value="2"/>
</dbReference>
<dbReference type="PANTHER" id="PTHR47932:SF2">
    <property type="entry name" value="OS10G0484300 PROTEIN"/>
    <property type="match status" value="1"/>
</dbReference>
<gene>
    <name evidence="4" type="ORF">J1N35_013021</name>
</gene>
<feature type="repeat" description="PPR" evidence="3">
    <location>
        <begin position="225"/>
        <end position="259"/>
    </location>
</feature>
<name>A0A9D3VRQ5_9ROSI</name>
<evidence type="ECO:0000313" key="4">
    <source>
        <dbReference type="EMBL" id="KAH1096100.1"/>
    </source>
</evidence>
<dbReference type="AlphaFoldDB" id="A0A9D3VRQ5"/>
<organism evidence="4 5">
    <name type="scientific">Gossypium stocksii</name>
    <dbReference type="NCBI Taxonomy" id="47602"/>
    <lineage>
        <taxon>Eukaryota</taxon>
        <taxon>Viridiplantae</taxon>
        <taxon>Streptophyta</taxon>
        <taxon>Embryophyta</taxon>
        <taxon>Tracheophyta</taxon>
        <taxon>Spermatophyta</taxon>
        <taxon>Magnoliopsida</taxon>
        <taxon>eudicotyledons</taxon>
        <taxon>Gunneridae</taxon>
        <taxon>Pentapetalae</taxon>
        <taxon>rosids</taxon>
        <taxon>malvids</taxon>
        <taxon>Malvales</taxon>
        <taxon>Malvaceae</taxon>
        <taxon>Malvoideae</taxon>
        <taxon>Gossypium</taxon>
    </lineage>
</organism>
<evidence type="ECO:0008006" key="6">
    <source>
        <dbReference type="Google" id="ProtNLM"/>
    </source>
</evidence>
<feature type="repeat" description="PPR" evidence="3">
    <location>
        <begin position="292"/>
        <end position="326"/>
    </location>
</feature>
<dbReference type="Pfam" id="PF12854">
    <property type="entry name" value="PPR_1"/>
    <property type="match status" value="1"/>
</dbReference>
<feature type="repeat" description="PPR" evidence="3">
    <location>
        <begin position="473"/>
        <end position="507"/>
    </location>
</feature>
<keyword evidence="2" id="KW-0677">Repeat</keyword>
<feature type="repeat" description="PPR" evidence="3">
    <location>
        <begin position="570"/>
        <end position="604"/>
    </location>
</feature>
<evidence type="ECO:0000256" key="1">
    <source>
        <dbReference type="ARBA" id="ARBA00007626"/>
    </source>
</evidence>
<proteinExistence type="inferred from homology"/>
<protein>
    <recommendedName>
        <fullName evidence="6">Pentacotripeptide-repeat region of PRORP domain-containing protein</fullName>
    </recommendedName>
</protein>
<feature type="repeat" description="PPR" evidence="3">
    <location>
        <begin position="508"/>
        <end position="542"/>
    </location>
</feature>
<feature type="repeat" description="PPR" evidence="3">
    <location>
        <begin position="438"/>
        <end position="472"/>
    </location>
</feature>
<feature type="repeat" description="PPR" evidence="3">
    <location>
        <begin position="751"/>
        <end position="785"/>
    </location>
</feature>
<dbReference type="Gene3D" id="1.25.40.10">
    <property type="entry name" value="Tetratricopeptide repeat domain"/>
    <property type="match status" value="6"/>
</dbReference>
<keyword evidence="5" id="KW-1185">Reference proteome</keyword>